<evidence type="ECO:0000313" key="1">
    <source>
        <dbReference type="EMBL" id="SVB71423.1"/>
    </source>
</evidence>
<gene>
    <name evidence="1" type="ORF">METZ01_LOCUS224277</name>
</gene>
<protein>
    <recommendedName>
        <fullName evidence="2">Bacteriophage Mu GpT domain-containing protein</fullName>
    </recommendedName>
</protein>
<organism evidence="1">
    <name type="scientific">marine metagenome</name>
    <dbReference type="NCBI Taxonomy" id="408172"/>
    <lineage>
        <taxon>unclassified sequences</taxon>
        <taxon>metagenomes</taxon>
        <taxon>ecological metagenomes</taxon>
    </lineage>
</organism>
<dbReference type="AlphaFoldDB" id="A0A382GA00"/>
<proteinExistence type="predicted"/>
<dbReference type="EMBL" id="UINC01054106">
    <property type="protein sequence ID" value="SVB71423.1"/>
    <property type="molecule type" value="Genomic_DNA"/>
</dbReference>
<name>A0A382GA00_9ZZZZ</name>
<sequence length="183" mass="20302">MPTFSDIETSYVQRYAQDVQHMLQQKTTRLRNLVSQKLDCSGIAEFIDRIGGVTAENKNARFADSPVQAIAHQRRRVTARPYHAGFFVEGFDQRRMNYDVFQPYAEATSMAMARKMDEIIVDAAFGSAYQSESGAMDGATEVVWDTSSSETTLSGKTIGDQFIGVQFAYGSVPDARTKGMVNA</sequence>
<feature type="non-terminal residue" evidence="1">
    <location>
        <position position="183"/>
    </location>
</feature>
<accession>A0A382GA00</accession>
<dbReference type="Pfam" id="PF19821">
    <property type="entry name" value="Phage_capsid_2"/>
    <property type="match status" value="1"/>
</dbReference>
<dbReference type="InterPro" id="IPR045565">
    <property type="entry name" value="Phage_capsid_2"/>
</dbReference>
<reference evidence="1" key="1">
    <citation type="submission" date="2018-05" db="EMBL/GenBank/DDBJ databases">
        <authorList>
            <person name="Lanie J.A."/>
            <person name="Ng W.-L."/>
            <person name="Kazmierczak K.M."/>
            <person name="Andrzejewski T.M."/>
            <person name="Davidsen T.M."/>
            <person name="Wayne K.J."/>
            <person name="Tettelin H."/>
            <person name="Glass J.I."/>
            <person name="Rusch D."/>
            <person name="Podicherti R."/>
            <person name="Tsui H.-C.T."/>
            <person name="Winkler M.E."/>
        </authorList>
    </citation>
    <scope>NUCLEOTIDE SEQUENCE</scope>
</reference>
<evidence type="ECO:0008006" key="2">
    <source>
        <dbReference type="Google" id="ProtNLM"/>
    </source>
</evidence>